<dbReference type="SMART" id="SM00382">
    <property type="entry name" value="AAA"/>
    <property type="match status" value="2"/>
</dbReference>
<evidence type="ECO:0000256" key="5">
    <source>
        <dbReference type="SAM" id="MobiDB-lite"/>
    </source>
</evidence>
<dbReference type="GO" id="GO:0005524">
    <property type="term" value="F:ATP binding"/>
    <property type="evidence" value="ECO:0007669"/>
    <property type="project" value="UniProtKB-KW"/>
</dbReference>
<evidence type="ECO:0000313" key="8">
    <source>
        <dbReference type="Proteomes" id="UP000013911"/>
    </source>
</evidence>
<dbReference type="SUPFAM" id="SSF52540">
    <property type="entry name" value="P-loop containing nucleoside triphosphate hydrolases"/>
    <property type="match status" value="2"/>
</dbReference>
<organism evidence="7 8">
    <name type="scientific">Lysinibacillus sphaericus OT4b.31</name>
    <dbReference type="NCBI Taxonomy" id="1285586"/>
    <lineage>
        <taxon>Bacteria</taxon>
        <taxon>Bacillati</taxon>
        <taxon>Bacillota</taxon>
        <taxon>Bacilli</taxon>
        <taxon>Bacillales</taxon>
        <taxon>Bacillaceae</taxon>
        <taxon>Lysinibacillus</taxon>
    </lineage>
</organism>
<comment type="caution">
    <text evidence="7">The sequence shown here is derived from an EMBL/GenBank/DDBJ whole genome shotgun (WGS) entry which is preliminary data.</text>
</comment>
<dbReference type="CDD" id="cd03221">
    <property type="entry name" value="ABCF_EF-3"/>
    <property type="match status" value="2"/>
</dbReference>
<name>R7Z8C1_LYSSH</name>
<gene>
    <name evidence="7" type="ORF">H131_21642</name>
</gene>
<dbReference type="NCBIfam" id="NF000355">
    <property type="entry name" value="ribo_prot_ABC_F"/>
    <property type="match status" value="1"/>
</dbReference>
<dbReference type="AlphaFoldDB" id="R7Z8C1"/>
<dbReference type="eggNOG" id="COG0488">
    <property type="taxonomic scope" value="Bacteria"/>
</dbReference>
<dbReference type="PROSITE" id="PS00211">
    <property type="entry name" value="ABC_TRANSPORTER_1"/>
    <property type="match status" value="1"/>
</dbReference>
<feature type="coiled-coil region" evidence="4">
    <location>
        <begin position="180"/>
        <end position="222"/>
    </location>
</feature>
<dbReference type="NCBIfam" id="NF000168">
    <property type="entry name" value="ABCF_Msr_all"/>
    <property type="match status" value="1"/>
</dbReference>
<accession>R7Z8C1</accession>
<dbReference type="RefSeq" id="WP_010861227.1">
    <property type="nucleotide sequence ID" value="NZ_KB933411.1"/>
</dbReference>
<dbReference type="Gene3D" id="3.40.50.300">
    <property type="entry name" value="P-loop containing nucleotide triphosphate hydrolases"/>
    <property type="match status" value="3"/>
</dbReference>
<proteinExistence type="predicted"/>
<dbReference type="GO" id="GO:0016887">
    <property type="term" value="F:ATP hydrolysis activity"/>
    <property type="evidence" value="ECO:0007669"/>
    <property type="project" value="InterPro"/>
</dbReference>
<keyword evidence="4" id="KW-0175">Coiled coil</keyword>
<dbReference type="PANTHER" id="PTHR19211:SF100">
    <property type="entry name" value="RIBOSOME PROTECTION PROTEIN VMLR"/>
    <property type="match status" value="1"/>
</dbReference>
<dbReference type="InterPro" id="IPR003593">
    <property type="entry name" value="AAA+_ATPase"/>
</dbReference>
<feature type="domain" description="ABC transporter" evidence="6">
    <location>
        <begin position="6"/>
        <end position="195"/>
    </location>
</feature>
<sequence>MEQLCLELENIEVTFFEKEILGIDRLAVHQFDRIGIVGDNGVGKSTLMKLLAGKLQPTRGQVRQYADSGYFEQIEVPTITEVDGTLLSKLAVPTQTNQLSGGEQTRLKLAQLFTHYYEALLLDEPTTHLDQEGIAFLLDELSYYYGALVCISHNRTFLDKIVTTIWEVESGKVRVYKGNYSEYKRQKQLEREQQKQAHEQFIKEKTRLEKAAQEKMKKAEKIAQAGKLSNKESKAKANRMFETKSKSTSQKAGYKAAKAIEKRVDKLQKVETVKEPKKIVFRQVPALELHNKFPIMAQHLTLQVANKMLLYDVNFQLPLGQTIAISGPNGSGKSTLLEHIANHGEGLIISPKVKIGIFHQMSYRLEQQETVLQFLKKRSDYDEGMLRSVLHSMQFVGSDVQKSVHALSGGEAIRLQLCQLFLGNYNLLLLDEPTNFLDIHAIEALEQFIMSYEGTIIIASHDQAFIKNVVDMQFQLTAQKLQRV</sequence>
<dbReference type="Proteomes" id="UP000013911">
    <property type="component" value="Unassembled WGS sequence"/>
</dbReference>
<dbReference type="InterPro" id="IPR050611">
    <property type="entry name" value="ABCF"/>
</dbReference>
<dbReference type="PANTHER" id="PTHR19211">
    <property type="entry name" value="ATP-BINDING TRANSPORT PROTEIN-RELATED"/>
    <property type="match status" value="1"/>
</dbReference>
<dbReference type="InterPro" id="IPR027417">
    <property type="entry name" value="P-loop_NTPase"/>
</dbReference>
<keyword evidence="2" id="KW-0547">Nucleotide-binding</keyword>
<feature type="region of interest" description="Disordered" evidence="5">
    <location>
        <begin position="222"/>
        <end position="248"/>
    </location>
</feature>
<dbReference type="InterPro" id="IPR003439">
    <property type="entry name" value="ABC_transporter-like_ATP-bd"/>
</dbReference>
<feature type="domain" description="ABC transporter" evidence="6">
    <location>
        <begin position="295"/>
        <end position="484"/>
    </location>
</feature>
<feature type="compositionally biased region" description="Basic and acidic residues" evidence="5">
    <location>
        <begin position="229"/>
        <end position="245"/>
    </location>
</feature>
<dbReference type="OrthoDB" id="9760950at2"/>
<evidence type="ECO:0000256" key="4">
    <source>
        <dbReference type="SAM" id="Coils"/>
    </source>
</evidence>
<dbReference type="EMBL" id="AQPX01000036">
    <property type="protein sequence ID" value="EON70358.1"/>
    <property type="molecule type" value="Genomic_DNA"/>
</dbReference>
<keyword evidence="3 7" id="KW-0067">ATP-binding</keyword>
<protein>
    <submittedName>
        <fullName evidence="7">Erythromycin resistance ATP-binding protein</fullName>
    </submittedName>
</protein>
<evidence type="ECO:0000256" key="1">
    <source>
        <dbReference type="ARBA" id="ARBA00022737"/>
    </source>
</evidence>
<dbReference type="Pfam" id="PF00005">
    <property type="entry name" value="ABC_tran"/>
    <property type="match status" value="3"/>
</dbReference>
<evidence type="ECO:0000259" key="6">
    <source>
        <dbReference type="PROSITE" id="PS50893"/>
    </source>
</evidence>
<dbReference type="HOGENOM" id="CLU_000604_36_3_9"/>
<reference evidence="7 8" key="1">
    <citation type="submission" date="2013-04" db="EMBL/GenBank/DDBJ databases">
        <title>Draft genome of the heavy metal tolerant bacterium Lysinibacillus sphaericus strain OT4b.31.</title>
        <authorList>
            <person name="Pena-Montenegro T.D."/>
            <person name="Dussan J."/>
        </authorList>
    </citation>
    <scope>NUCLEOTIDE SEQUENCE [LARGE SCALE GENOMIC DNA]</scope>
    <source>
        <strain evidence="7 8">OT4b.31</strain>
    </source>
</reference>
<evidence type="ECO:0000256" key="2">
    <source>
        <dbReference type="ARBA" id="ARBA00022741"/>
    </source>
</evidence>
<dbReference type="InterPro" id="IPR017871">
    <property type="entry name" value="ABC_transporter-like_CS"/>
</dbReference>
<dbReference type="PATRIC" id="fig|1285586.5.peg.4508"/>
<dbReference type="PROSITE" id="PS50893">
    <property type="entry name" value="ABC_TRANSPORTER_2"/>
    <property type="match status" value="2"/>
</dbReference>
<evidence type="ECO:0000313" key="7">
    <source>
        <dbReference type="EMBL" id="EON70358.1"/>
    </source>
</evidence>
<evidence type="ECO:0000256" key="3">
    <source>
        <dbReference type="ARBA" id="ARBA00022840"/>
    </source>
</evidence>
<keyword evidence="1" id="KW-0677">Repeat</keyword>